<organism evidence="4 5">
    <name type="scientific">Rhodococcus tibetensis</name>
    <dbReference type="NCBI Taxonomy" id="2965064"/>
    <lineage>
        <taxon>Bacteria</taxon>
        <taxon>Bacillati</taxon>
        <taxon>Actinomycetota</taxon>
        <taxon>Actinomycetes</taxon>
        <taxon>Mycobacteriales</taxon>
        <taxon>Nocardiaceae</taxon>
        <taxon>Rhodococcus</taxon>
    </lineage>
</organism>
<evidence type="ECO:0000313" key="4">
    <source>
        <dbReference type="EMBL" id="MCQ4121034.1"/>
    </source>
</evidence>
<protein>
    <submittedName>
        <fullName evidence="4">TetR/AcrR family transcriptional regulator</fullName>
    </submittedName>
</protein>
<dbReference type="Pfam" id="PF21306">
    <property type="entry name" value="TetR_C_40"/>
    <property type="match status" value="1"/>
</dbReference>
<evidence type="ECO:0000256" key="2">
    <source>
        <dbReference type="PROSITE-ProRule" id="PRU00335"/>
    </source>
</evidence>
<keyword evidence="5" id="KW-1185">Reference proteome</keyword>
<reference evidence="4 5" key="1">
    <citation type="submission" date="2022-07" db="EMBL/GenBank/DDBJ databases">
        <title>Degradation activity of malathion, p-nitrophenol and potential low-temperature adaptation strategy of Rhodococcus sp. FXJ9.536.</title>
        <authorList>
            <person name="Huang J."/>
            <person name="Huang Y."/>
        </authorList>
    </citation>
    <scope>NUCLEOTIDE SEQUENCE [LARGE SCALE GENOMIC DNA]</scope>
    <source>
        <strain evidence="4 5">FXJ9.536</strain>
    </source>
</reference>
<dbReference type="PANTHER" id="PTHR43479:SF11">
    <property type="entry name" value="ACREF_ENVCD OPERON REPRESSOR-RELATED"/>
    <property type="match status" value="1"/>
</dbReference>
<dbReference type="Pfam" id="PF00440">
    <property type="entry name" value="TetR_N"/>
    <property type="match status" value="1"/>
</dbReference>
<dbReference type="RefSeq" id="WP_255971170.1">
    <property type="nucleotide sequence ID" value="NZ_JANFQF010000015.1"/>
</dbReference>
<feature type="domain" description="HTH tetR-type" evidence="3">
    <location>
        <begin position="11"/>
        <end position="71"/>
    </location>
</feature>
<dbReference type="PROSITE" id="PS50977">
    <property type="entry name" value="HTH_TETR_2"/>
    <property type="match status" value="1"/>
</dbReference>
<dbReference type="InterPro" id="IPR009057">
    <property type="entry name" value="Homeodomain-like_sf"/>
</dbReference>
<dbReference type="InterPro" id="IPR050624">
    <property type="entry name" value="HTH-type_Tx_Regulator"/>
</dbReference>
<dbReference type="PANTHER" id="PTHR43479">
    <property type="entry name" value="ACREF/ENVCD OPERON REPRESSOR-RELATED"/>
    <property type="match status" value="1"/>
</dbReference>
<sequence>MSDNSGLERRKARTRAALIAAAQGFIANGKLNAPILEITQAAEVANGSFYNHFESKEDLWRAAVDTALDSVGDYLDSLTVDLTDPVEMFTQSFRLAGRLFRLEPQMSRVLLSSEAAAITSDHGLAPRSRRDIEAAAKQGRFDVDDPDRALALVAGAFLAMGRMLLDQPDRDEAPTVDGMTADILRALGIPATEAKQLCARPLPQFFDVGVRRVVDPAAQSADPSVTAC</sequence>
<comment type="caution">
    <text evidence="4">The sequence shown here is derived from an EMBL/GenBank/DDBJ whole genome shotgun (WGS) entry which is preliminary data.</text>
</comment>
<evidence type="ECO:0000259" key="3">
    <source>
        <dbReference type="PROSITE" id="PS50977"/>
    </source>
</evidence>
<gene>
    <name evidence="4" type="ORF">NOF53_18010</name>
</gene>
<feature type="DNA-binding region" description="H-T-H motif" evidence="2">
    <location>
        <begin position="34"/>
        <end position="53"/>
    </location>
</feature>
<keyword evidence="1 2" id="KW-0238">DNA-binding</keyword>
<dbReference type="InterPro" id="IPR001647">
    <property type="entry name" value="HTH_TetR"/>
</dbReference>
<accession>A0ABT1QFG8</accession>
<dbReference type="EMBL" id="JANFQF010000015">
    <property type="protein sequence ID" value="MCQ4121034.1"/>
    <property type="molecule type" value="Genomic_DNA"/>
</dbReference>
<dbReference type="InterPro" id="IPR049513">
    <property type="entry name" value="TetR_C_40"/>
</dbReference>
<dbReference type="Gene3D" id="1.10.357.10">
    <property type="entry name" value="Tetracycline Repressor, domain 2"/>
    <property type="match status" value="1"/>
</dbReference>
<dbReference type="Proteomes" id="UP001524501">
    <property type="component" value="Unassembled WGS sequence"/>
</dbReference>
<dbReference type="SUPFAM" id="SSF46689">
    <property type="entry name" value="Homeodomain-like"/>
    <property type="match status" value="1"/>
</dbReference>
<evidence type="ECO:0000256" key="1">
    <source>
        <dbReference type="ARBA" id="ARBA00023125"/>
    </source>
</evidence>
<name>A0ABT1QFG8_9NOCA</name>
<evidence type="ECO:0000313" key="5">
    <source>
        <dbReference type="Proteomes" id="UP001524501"/>
    </source>
</evidence>
<proteinExistence type="predicted"/>